<name>A0A8S1M0B1_9CILI</name>
<dbReference type="Proteomes" id="UP000692954">
    <property type="component" value="Unassembled WGS sequence"/>
</dbReference>
<reference evidence="1" key="1">
    <citation type="submission" date="2021-01" db="EMBL/GenBank/DDBJ databases">
        <authorList>
            <consortium name="Genoscope - CEA"/>
            <person name="William W."/>
        </authorList>
    </citation>
    <scope>NUCLEOTIDE SEQUENCE</scope>
</reference>
<dbReference type="AlphaFoldDB" id="A0A8S1M0B1"/>
<accession>A0A8S1M0B1</accession>
<comment type="caution">
    <text evidence="1">The sequence shown here is derived from an EMBL/GenBank/DDBJ whole genome shotgun (WGS) entry which is preliminary data.</text>
</comment>
<dbReference type="OrthoDB" id="414698at2759"/>
<organism evidence="1 2">
    <name type="scientific">Paramecium sonneborni</name>
    <dbReference type="NCBI Taxonomy" id="65129"/>
    <lineage>
        <taxon>Eukaryota</taxon>
        <taxon>Sar</taxon>
        <taxon>Alveolata</taxon>
        <taxon>Ciliophora</taxon>
        <taxon>Intramacronucleata</taxon>
        <taxon>Oligohymenophorea</taxon>
        <taxon>Peniculida</taxon>
        <taxon>Parameciidae</taxon>
        <taxon>Paramecium</taxon>
    </lineage>
</organism>
<proteinExistence type="predicted"/>
<protein>
    <submittedName>
        <fullName evidence="1">Uncharacterized protein</fullName>
    </submittedName>
</protein>
<sequence length="45" mass="5356">MEDLHHQITQSKYVEFEYLDLPYEVSKIICPFPPLLNIQEGKEYG</sequence>
<keyword evidence="2" id="KW-1185">Reference proteome</keyword>
<evidence type="ECO:0000313" key="1">
    <source>
        <dbReference type="EMBL" id="CAD8071233.1"/>
    </source>
</evidence>
<gene>
    <name evidence="1" type="ORF">PSON_ATCC_30995.1.T0270420</name>
</gene>
<evidence type="ECO:0000313" key="2">
    <source>
        <dbReference type="Proteomes" id="UP000692954"/>
    </source>
</evidence>
<dbReference type="EMBL" id="CAJJDN010000027">
    <property type="protein sequence ID" value="CAD8071233.1"/>
    <property type="molecule type" value="Genomic_DNA"/>
</dbReference>